<dbReference type="AlphaFoldDB" id="F5T2B9"/>
<protein>
    <submittedName>
        <fullName evidence="1">Uncharacterized protein</fullName>
    </submittedName>
</protein>
<dbReference type="EMBL" id="AFIG01000003">
    <property type="protein sequence ID" value="EGL53176.1"/>
    <property type="molecule type" value="Genomic_DNA"/>
</dbReference>
<proteinExistence type="predicted"/>
<comment type="caution">
    <text evidence="1">The sequence shown here is derived from an EMBL/GenBank/DDBJ whole genome shotgun (WGS) entry which is preliminary data.</text>
</comment>
<evidence type="ECO:0000313" key="1">
    <source>
        <dbReference type="EMBL" id="EGL53176.1"/>
    </source>
</evidence>
<accession>F5T2B9</accession>
<name>F5T2B9_9GAMM</name>
<gene>
    <name evidence="1" type="ORF">MAMP_00528</name>
</gene>
<keyword evidence="2" id="KW-1185">Reference proteome</keyword>
<sequence length="38" mass="4374">MVSVISTTQIHNQQLIDEDVQRLQQMSDRPDNQKNCCG</sequence>
<dbReference type="STRING" id="1026882.MAMP_00528"/>
<dbReference type="Proteomes" id="UP000003544">
    <property type="component" value="Unassembled WGS sequence"/>
</dbReference>
<organism evidence="1 2">
    <name type="scientific">Methylophaga aminisulfidivorans MP</name>
    <dbReference type="NCBI Taxonomy" id="1026882"/>
    <lineage>
        <taxon>Bacteria</taxon>
        <taxon>Pseudomonadati</taxon>
        <taxon>Pseudomonadota</taxon>
        <taxon>Gammaproteobacteria</taxon>
        <taxon>Thiotrichales</taxon>
        <taxon>Piscirickettsiaceae</taxon>
        <taxon>Methylophaga</taxon>
    </lineage>
</organism>
<reference evidence="1 2" key="1">
    <citation type="journal article" date="2011" name="J. Bacteriol.">
        <title>Draft genome sequence of Methylophaga aminisulfidivorans MP T.</title>
        <authorList>
            <person name="Han G.H."/>
            <person name="Kim W."/>
            <person name="Chun J."/>
            <person name="Kim S.W."/>
        </authorList>
    </citation>
    <scope>NUCLEOTIDE SEQUENCE [LARGE SCALE GENOMIC DNA]</scope>
    <source>
        <strain evidence="2">MP(T)</strain>
    </source>
</reference>
<evidence type="ECO:0000313" key="2">
    <source>
        <dbReference type="Proteomes" id="UP000003544"/>
    </source>
</evidence>